<dbReference type="EMBL" id="SSTG01000134">
    <property type="protein sequence ID" value="THG45386.1"/>
    <property type="molecule type" value="Genomic_DNA"/>
</dbReference>
<evidence type="ECO:0000313" key="2">
    <source>
        <dbReference type="Proteomes" id="UP000305401"/>
    </source>
</evidence>
<keyword evidence="2" id="KW-1185">Reference proteome</keyword>
<dbReference type="Proteomes" id="UP000305401">
    <property type="component" value="Unassembled WGS sequence"/>
</dbReference>
<accession>A0AC61S3N4</accession>
<protein>
    <submittedName>
        <fullName evidence="1">Uncharacterized protein</fullName>
    </submittedName>
</protein>
<proteinExistence type="predicted"/>
<name>A0AC61S3N4_9BACT</name>
<comment type="caution">
    <text evidence="1">The sequence shown here is derived from an EMBL/GenBank/DDBJ whole genome shotgun (WGS) entry which is preliminary data.</text>
</comment>
<gene>
    <name evidence="1" type="ORF">E5990_09025</name>
</gene>
<reference evidence="1" key="1">
    <citation type="submission" date="2019-04" db="EMBL/GenBank/DDBJ databases">
        <title>Microbes associate with the intestines of laboratory mice.</title>
        <authorList>
            <person name="Navarre W."/>
            <person name="Wong E."/>
            <person name="Huang K.C."/>
            <person name="Tropini C."/>
            <person name="Ng K."/>
            <person name="Yu B."/>
        </authorList>
    </citation>
    <scope>NUCLEOTIDE SEQUENCE</scope>
    <source>
        <strain evidence="1">NM86_A22</strain>
    </source>
</reference>
<evidence type="ECO:0000313" key="1">
    <source>
        <dbReference type="EMBL" id="THG45386.1"/>
    </source>
</evidence>
<organism evidence="1 2">
    <name type="scientific">Muribaculum caecicola</name>
    <dbReference type="NCBI Taxonomy" id="3038144"/>
    <lineage>
        <taxon>Bacteria</taxon>
        <taxon>Pseudomonadati</taxon>
        <taxon>Bacteroidota</taxon>
        <taxon>Bacteroidia</taxon>
        <taxon>Bacteroidales</taxon>
        <taxon>Muribaculaceae</taxon>
        <taxon>Muribaculum</taxon>
    </lineage>
</organism>
<sequence>MFNSRTVRDRHLKQACIEAAANLQSTSSFHNSTRKEKQQVLNAIAHKVAAMQAPQYYVDQLYAYNVLSAHFAGGHPLPARGLAHKKWQEIATHVRNRRKLKPKESLIDSIANVLSSQKASNFFLTTTSIRRFLNSIAI</sequence>